<reference evidence="1 2" key="1">
    <citation type="journal article" date="2015" name="Genome Biol. Evol.">
        <title>Comparative Genomics of a Bacterivorous Green Alga Reveals Evolutionary Causalities and Consequences of Phago-Mixotrophic Mode of Nutrition.</title>
        <authorList>
            <person name="Burns J.A."/>
            <person name="Paasch A."/>
            <person name="Narechania A."/>
            <person name="Kim E."/>
        </authorList>
    </citation>
    <scope>NUCLEOTIDE SEQUENCE [LARGE SCALE GENOMIC DNA]</scope>
    <source>
        <strain evidence="1 2">PLY_AMNH</strain>
    </source>
</reference>
<gene>
    <name evidence="1" type="ORF">CYMTET_40079</name>
</gene>
<evidence type="ECO:0000313" key="2">
    <source>
        <dbReference type="Proteomes" id="UP001190700"/>
    </source>
</evidence>
<organism evidence="1 2">
    <name type="scientific">Cymbomonas tetramitiformis</name>
    <dbReference type="NCBI Taxonomy" id="36881"/>
    <lineage>
        <taxon>Eukaryota</taxon>
        <taxon>Viridiplantae</taxon>
        <taxon>Chlorophyta</taxon>
        <taxon>Pyramimonadophyceae</taxon>
        <taxon>Pyramimonadales</taxon>
        <taxon>Pyramimonadaceae</taxon>
        <taxon>Cymbomonas</taxon>
    </lineage>
</organism>
<sequence>MEAMVGYCILQLARDRDPSQEQREKFGPMCRTFFRCVLCVNTDEGLAYHMHALAAHGGEYMLYCILGRYMNEALEAHHLISWRQVGLTFRGGRPGNPFTVKLEDGTFDKSSALHEHTTQSVTKTVMQAQNRLLFPKVAHDLGTTVWEGKGYQKPEPMADLVSVFAGHAPKADLVPARQSLQRSVTAPEECAARGGDVERPRTCKSSTVASRKATQTCAIATGKC</sequence>
<dbReference type="Proteomes" id="UP001190700">
    <property type="component" value="Unassembled WGS sequence"/>
</dbReference>
<protein>
    <submittedName>
        <fullName evidence="1">Uncharacterized protein</fullName>
    </submittedName>
</protein>
<dbReference type="AlphaFoldDB" id="A0AAE0C8R7"/>
<name>A0AAE0C8R7_9CHLO</name>
<accession>A0AAE0C8R7</accession>
<comment type="caution">
    <text evidence="1">The sequence shown here is derived from an EMBL/GenBank/DDBJ whole genome shotgun (WGS) entry which is preliminary data.</text>
</comment>
<dbReference type="EMBL" id="LGRX02026641">
    <property type="protein sequence ID" value="KAK3250541.1"/>
    <property type="molecule type" value="Genomic_DNA"/>
</dbReference>
<keyword evidence="2" id="KW-1185">Reference proteome</keyword>
<evidence type="ECO:0000313" key="1">
    <source>
        <dbReference type="EMBL" id="KAK3250541.1"/>
    </source>
</evidence>
<proteinExistence type="predicted"/>